<dbReference type="GO" id="GO:0000175">
    <property type="term" value="F:3'-5'-RNA exonuclease activity"/>
    <property type="evidence" value="ECO:0007669"/>
    <property type="project" value="TreeGrafter"/>
</dbReference>
<dbReference type="PROSITE" id="PS01175">
    <property type="entry name" value="RIBONUCLEASE_II"/>
    <property type="match status" value="1"/>
</dbReference>
<keyword evidence="6" id="KW-1185">Reference proteome</keyword>
<evidence type="ECO:0000256" key="1">
    <source>
        <dbReference type="ARBA" id="ARBA00001946"/>
    </source>
</evidence>
<protein>
    <recommendedName>
        <fullName evidence="2">DIS3-like exonuclease 1</fullName>
    </recommendedName>
</protein>
<comment type="caution">
    <text evidence="5">The sequence shown here is derived from an EMBL/GenBank/DDBJ whole genome shotgun (WGS) entry which is preliminary data.</text>
</comment>
<dbReference type="InterPro" id="IPR050180">
    <property type="entry name" value="RNR_Ribonuclease"/>
</dbReference>
<evidence type="ECO:0000313" key="6">
    <source>
        <dbReference type="Proteomes" id="UP000828390"/>
    </source>
</evidence>
<dbReference type="EMBL" id="JAIWYP010000004">
    <property type="protein sequence ID" value="KAH3841303.1"/>
    <property type="molecule type" value="Genomic_DNA"/>
</dbReference>
<gene>
    <name evidence="5" type="ORF">DPMN_114762</name>
</gene>
<name>A0A9D4QSC2_DREPO</name>
<dbReference type="GO" id="GO:0003723">
    <property type="term" value="F:RNA binding"/>
    <property type="evidence" value="ECO:0007669"/>
    <property type="project" value="InterPro"/>
</dbReference>
<reference evidence="5" key="2">
    <citation type="submission" date="2020-11" db="EMBL/GenBank/DDBJ databases">
        <authorList>
            <person name="McCartney M.A."/>
            <person name="Auch B."/>
            <person name="Kono T."/>
            <person name="Mallez S."/>
            <person name="Becker A."/>
            <person name="Gohl D.M."/>
            <person name="Silverstein K.A.T."/>
            <person name="Koren S."/>
            <person name="Bechman K.B."/>
            <person name="Herman A."/>
            <person name="Abrahante J.E."/>
            <person name="Garbe J."/>
        </authorList>
    </citation>
    <scope>NUCLEOTIDE SEQUENCE</scope>
    <source>
        <strain evidence="5">Duluth1</strain>
        <tissue evidence="5">Whole animal</tissue>
    </source>
</reference>
<evidence type="ECO:0000256" key="3">
    <source>
        <dbReference type="ARBA" id="ARBA00022842"/>
    </source>
</evidence>
<comment type="cofactor">
    <cofactor evidence="1">
        <name>Mg(2+)</name>
        <dbReference type="ChEBI" id="CHEBI:18420"/>
    </cofactor>
</comment>
<evidence type="ECO:0000259" key="4">
    <source>
        <dbReference type="SMART" id="SM00955"/>
    </source>
</evidence>
<dbReference type="SMART" id="SM00955">
    <property type="entry name" value="RNB"/>
    <property type="match status" value="1"/>
</dbReference>
<dbReference type="PANTHER" id="PTHR23355">
    <property type="entry name" value="RIBONUCLEASE"/>
    <property type="match status" value="1"/>
</dbReference>
<evidence type="ECO:0000313" key="5">
    <source>
        <dbReference type="EMBL" id="KAH3841303.1"/>
    </source>
</evidence>
<proteinExistence type="predicted"/>
<organism evidence="5 6">
    <name type="scientific">Dreissena polymorpha</name>
    <name type="common">Zebra mussel</name>
    <name type="synonym">Mytilus polymorpha</name>
    <dbReference type="NCBI Taxonomy" id="45954"/>
    <lineage>
        <taxon>Eukaryota</taxon>
        <taxon>Metazoa</taxon>
        <taxon>Spiralia</taxon>
        <taxon>Lophotrochozoa</taxon>
        <taxon>Mollusca</taxon>
        <taxon>Bivalvia</taxon>
        <taxon>Autobranchia</taxon>
        <taxon>Heteroconchia</taxon>
        <taxon>Euheterodonta</taxon>
        <taxon>Imparidentia</taxon>
        <taxon>Neoheterodontei</taxon>
        <taxon>Myida</taxon>
        <taxon>Dreissenoidea</taxon>
        <taxon>Dreissenidae</taxon>
        <taxon>Dreissena</taxon>
    </lineage>
</organism>
<reference evidence="5" key="1">
    <citation type="journal article" date="2019" name="bioRxiv">
        <title>The Genome of the Zebra Mussel, Dreissena polymorpha: A Resource for Invasive Species Research.</title>
        <authorList>
            <person name="McCartney M.A."/>
            <person name="Auch B."/>
            <person name="Kono T."/>
            <person name="Mallez S."/>
            <person name="Zhang Y."/>
            <person name="Obille A."/>
            <person name="Becker A."/>
            <person name="Abrahante J.E."/>
            <person name="Garbe J."/>
            <person name="Badalamenti J.P."/>
            <person name="Herman A."/>
            <person name="Mangelson H."/>
            <person name="Liachko I."/>
            <person name="Sullivan S."/>
            <person name="Sone E.D."/>
            <person name="Koren S."/>
            <person name="Silverstein K.A.T."/>
            <person name="Beckman K.B."/>
            <person name="Gohl D.M."/>
        </authorList>
    </citation>
    <scope>NUCLEOTIDE SEQUENCE</scope>
    <source>
        <strain evidence="5">Duluth1</strain>
        <tissue evidence="5">Whole animal</tissue>
    </source>
</reference>
<keyword evidence="3" id="KW-0460">Magnesium</keyword>
<dbReference type="InterPro" id="IPR012340">
    <property type="entry name" value="NA-bd_OB-fold"/>
</dbReference>
<dbReference type="InterPro" id="IPR001900">
    <property type="entry name" value="RNase_II/R"/>
</dbReference>
<accession>A0A9D4QSC2</accession>
<dbReference type="InterPro" id="IPR022966">
    <property type="entry name" value="RNase_II/R_CS"/>
</dbReference>
<dbReference type="GO" id="GO:0006402">
    <property type="term" value="P:mRNA catabolic process"/>
    <property type="evidence" value="ECO:0007669"/>
    <property type="project" value="TreeGrafter"/>
</dbReference>
<dbReference type="Proteomes" id="UP000828390">
    <property type="component" value="Unassembled WGS sequence"/>
</dbReference>
<dbReference type="AlphaFoldDB" id="A0A9D4QSC2"/>
<dbReference type="SUPFAM" id="SSF50249">
    <property type="entry name" value="Nucleic acid-binding proteins"/>
    <property type="match status" value="1"/>
</dbReference>
<dbReference type="GO" id="GO:0016075">
    <property type="term" value="P:rRNA catabolic process"/>
    <property type="evidence" value="ECO:0007669"/>
    <property type="project" value="TreeGrafter"/>
</dbReference>
<feature type="domain" description="RNB" evidence="4">
    <location>
        <begin position="2"/>
        <end position="185"/>
    </location>
</feature>
<dbReference type="PANTHER" id="PTHR23355:SF30">
    <property type="entry name" value="DIS3-LIKE EXONUCLEASE 1"/>
    <property type="match status" value="1"/>
</dbReference>
<dbReference type="GO" id="GO:0000177">
    <property type="term" value="C:cytoplasmic exosome (RNase complex)"/>
    <property type="evidence" value="ECO:0007669"/>
    <property type="project" value="TreeGrafter"/>
</dbReference>
<dbReference type="Pfam" id="PF00773">
    <property type="entry name" value="RNB"/>
    <property type="match status" value="1"/>
</dbReference>
<evidence type="ECO:0000256" key="2">
    <source>
        <dbReference type="ARBA" id="ARBA00016366"/>
    </source>
</evidence>
<sequence>MGIARGLKARRVKGGALELESVEVKVQLSETKSIENLNPKQHLEIHDTIAECMIIANHWVAKKIAEVFPNQALLRHHPLPKEEQFANLHHCAMSRGFEVRTSTNKILASSLDQCVDPEDPTVNKIMRMLATHAMSNAAYFCTGILAHDQFFHYGLALDLYTHFTSPIRRYADIIVHRQLLAAVARVGDTLNLPNCTELDNLSHHINKKHRVFHRIILNNVFQFITICF</sequence>